<dbReference type="NCBIfam" id="NF002999">
    <property type="entry name" value="PRK03767.1"/>
    <property type="match status" value="1"/>
</dbReference>
<dbReference type="GO" id="GO:0010181">
    <property type="term" value="F:FMN binding"/>
    <property type="evidence" value="ECO:0007669"/>
    <property type="project" value="InterPro"/>
</dbReference>
<evidence type="ECO:0000256" key="3">
    <source>
        <dbReference type="ARBA" id="ARBA00053955"/>
    </source>
</evidence>
<dbReference type="InterPro" id="IPR010089">
    <property type="entry name" value="Flavoprotein_WrbA-like"/>
</dbReference>
<dbReference type="GO" id="GO:0034599">
    <property type="term" value="P:cellular response to oxidative stress"/>
    <property type="evidence" value="ECO:0007669"/>
    <property type="project" value="UniProtKB-ARBA"/>
</dbReference>
<reference evidence="5" key="1">
    <citation type="submission" date="2023-04" db="EMBL/GenBank/DDBJ databases">
        <title>Ambrosiozyma monospora NBRC 1965.</title>
        <authorList>
            <person name="Ichikawa N."/>
            <person name="Sato H."/>
            <person name="Tonouchi N."/>
        </authorList>
    </citation>
    <scope>NUCLEOTIDE SEQUENCE</scope>
    <source>
        <strain evidence="5">NBRC 1965</strain>
    </source>
</reference>
<comment type="subcellular location">
    <subcellularLocation>
        <location evidence="1">Cell membrane</location>
        <topology evidence="1">Peripheral membrane protein</topology>
    </subcellularLocation>
</comment>
<dbReference type="FunFam" id="3.40.50.360:FF:000001">
    <property type="entry name" value="NAD(P)H dehydrogenase (Quinone) FQR1-like"/>
    <property type="match status" value="1"/>
</dbReference>
<dbReference type="GO" id="GO:0005886">
    <property type="term" value="C:plasma membrane"/>
    <property type="evidence" value="ECO:0007669"/>
    <property type="project" value="UniProtKB-SubCell"/>
</dbReference>
<dbReference type="PANTHER" id="PTHR30546">
    <property type="entry name" value="FLAVODOXIN-RELATED PROTEIN WRBA-RELATED"/>
    <property type="match status" value="1"/>
</dbReference>
<dbReference type="OrthoDB" id="504689at2759"/>
<dbReference type="InterPro" id="IPR005025">
    <property type="entry name" value="FMN_Rdtase-like_dom"/>
</dbReference>
<protein>
    <submittedName>
        <fullName evidence="5">Unnamed protein product</fullName>
    </submittedName>
</protein>
<comment type="caution">
    <text evidence="5">The sequence shown here is derived from an EMBL/GenBank/DDBJ whole genome shotgun (WGS) entry which is preliminary data.</text>
</comment>
<evidence type="ECO:0000256" key="1">
    <source>
        <dbReference type="ARBA" id="ARBA00004202"/>
    </source>
</evidence>
<dbReference type="EMBL" id="BSXU01010263">
    <property type="protein sequence ID" value="GME71568.1"/>
    <property type="molecule type" value="Genomic_DNA"/>
</dbReference>
<dbReference type="Gene3D" id="3.40.50.360">
    <property type="match status" value="1"/>
</dbReference>
<keyword evidence="6" id="KW-1185">Reference proteome</keyword>
<sequence>MAKVAIVIYSLYHHIATLAKEVKKGVEATGATADIFQVPETLSTDVLKLLHAPARPDIPIIEDPNVLKEYDGILFGIPTRFGNFPAQLKAFIDSTGGLWASGALYHKTAGFFVSTGTGGGVEMTAVNGLSTLAHHGMIYVPLGYTKAFAELTDLTQVKGASAWGSGTIAGPDGSRQPSELELKIAKIQGEEFANVTKKLSA</sequence>
<accession>A0A9W6WID6</accession>
<dbReference type="AlphaFoldDB" id="A0A9W6WID6"/>
<gene>
    <name evidence="5" type="ORF">Amon01_000930200</name>
</gene>
<dbReference type="PANTHER" id="PTHR30546:SF23">
    <property type="entry name" value="FLAVOPROTEIN-LIKE PROTEIN YCP4-RELATED"/>
    <property type="match status" value="1"/>
</dbReference>
<dbReference type="NCBIfam" id="TIGR01755">
    <property type="entry name" value="flav_wrbA"/>
    <property type="match status" value="1"/>
</dbReference>
<comment type="similarity">
    <text evidence="2">Belongs to the WrbA family.</text>
</comment>
<dbReference type="Pfam" id="PF03358">
    <property type="entry name" value="FMN_red"/>
    <property type="match status" value="1"/>
</dbReference>
<dbReference type="GO" id="GO:0003955">
    <property type="term" value="F:NAD(P)H dehydrogenase (quinone) activity"/>
    <property type="evidence" value="ECO:0007669"/>
    <property type="project" value="InterPro"/>
</dbReference>
<comment type="function">
    <text evidence="3">Flavodoxin-like protein (FLP) that plays a role in cell wall integrity, oxidative stress protection and virulence. FLPs act as NAD(P)H quinone oxidoreductases. Reduces ubiquinone (coenzyme Q), enabling it to serve as an antioxidant in the membrane.</text>
</comment>
<evidence type="ECO:0000313" key="6">
    <source>
        <dbReference type="Proteomes" id="UP001165063"/>
    </source>
</evidence>
<dbReference type="Proteomes" id="UP001165063">
    <property type="component" value="Unassembled WGS sequence"/>
</dbReference>
<dbReference type="SUPFAM" id="SSF52218">
    <property type="entry name" value="Flavoproteins"/>
    <property type="match status" value="1"/>
</dbReference>
<organism evidence="5 6">
    <name type="scientific">Ambrosiozyma monospora</name>
    <name type="common">Yeast</name>
    <name type="synonym">Endomycopsis monosporus</name>
    <dbReference type="NCBI Taxonomy" id="43982"/>
    <lineage>
        <taxon>Eukaryota</taxon>
        <taxon>Fungi</taxon>
        <taxon>Dikarya</taxon>
        <taxon>Ascomycota</taxon>
        <taxon>Saccharomycotina</taxon>
        <taxon>Pichiomycetes</taxon>
        <taxon>Pichiales</taxon>
        <taxon>Pichiaceae</taxon>
        <taxon>Ambrosiozyma</taxon>
    </lineage>
</organism>
<dbReference type="PROSITE" id="PS50902">
    <property type="entry name" value="FLAVODOXIN_LIKE"/>
    <property type="match status" value="1"/>
</dbReference>
<feature type="domain" description="Flavodoxin-like" evidence="4">
    <location>
        <begin position="4"/>
        <end position="192"/>
    </location>
</feature>
<evidence type="ECO:0000259" key="4">
    <source>
        <dbReference type="PROSITE" id="PS50902"/>
    </source>
</evidence>
<dbReference type="InterPro" id="IPR029039">
    <property type="entry name" value="Flavoprotein-like_sf"/>
</dbReference>
<evidence type="ECO:0000313" key="5">
    <source>
        <dbReference type="EMBL" id="GME71568.1"/>
    </source>
</evidence>
<proteinExistence type="inferred from homology"/>
<name>A0A9W6WID6_AMBMO</name>
<evidence type="ECO:0000256" key="2">
    <source>
        <dbReference type="ARBA" id="ARBA00006961"/>
    </source>
</evidence>
<dbReference type="InterPro" id="IPR008254">
    <property type="entry name" value="Flavodoxin/NO_synth"/>
</dbReference>